<feature type="region of interest" description="Disordered" evidence="1">
    <location>
        <begin position="1"/>
        <end position="31"/>
    </location>
</feature>
<dbReference type="EMBL" id="QGKX02000996">
    <property type="protein sequence ID" value="KAF3556143.1"/>
    <property type="molecule type" value="Genomic_DNA"/>
</dbReference>
<evidence type="ECO:0000313" key="2">
    <source>
        <dbReference type="EMBL" id="KAF3556143.1"/>
    </source>
</evidence>
<gene>
    <name evidence="2" type="ORF">F2Q69_00012411</name>
</gene>
<proteinExistence type="predicted"/>
<name>A0A8S9QUG8_BRACR</name>
<accession>A0A8S9QUG8</accession>
<evidence type="ECO:0000256" key="1">
    <source>
        <dbReference type="SAM" id="MobiDB-lite"/>
    </source>
</evidence>
<protein>
    <submittedName>
        <fullName evidence="2">Uncharacterized protein</fullName>
    </submittedName>
</protein>
<feature type="compositionally biased region" description="Basic and acidic residues" evidence="1">
    <location>
        <begin position="8"/>
        <end position="28"/>
    </location>
</feature>
<comment type="caution">
    <text evidence="2">The sequence shown here is derived from an EMBL/GenBank/DDBJ whole genome shotgun (WGS) entry which is preliminary data.</text>
</comment>
<organism evidence="2 3">
    <name type="scientific">Brassica cretica</name>
    <name type="common">Mustard</name>
    <dbReference type="NCBI Taxonomy" id="69181"/>
    <lineage>
        <taxon>Eukaryota</taxon>
        <taxon>Viridiplantae</taxon>
        <taxon>Streptophyta</taxon>
        <taxon>Embryophyta</taxon>
        <taxon>Tracheophyta</taxon>
        <taxon>Spermatophyta</taxon>
        <taxon>Magnoliopsida</taxon>
        <taxon>eudicotyledons</taxon>
        <taxon>Gunneridae</taxon>
        <taxon>Pentapetalae</taxon>
        <taxon>rosids</taxon>
        <taxon>malvids</taxon>
        <taxon>Brassicales</taxon>
        <taxon>Brassicaceae</taxon>
        <taxon>Brassiceae</taxon>
        <taxon>Brassica</taxon>
    </lineage>
</organism>
<reference evidence="2" key="1">
    <citation type="submission" date="2019-12" db="EMBL/GenBank/DDBJ databases">
        <title>Genome sequencing and annotation of Brassica cretica.</title>
        <authorList>
            <person name="Studholme D.J."/>
            <person name="Sarris P."/>
        </authorList>
    </citation>
    <scope>NUCLEOTIDE SEQUENCE</scope>
    <source>
        <strain evidence="2">PFS-109/04</strain>
        <tissue evidence="2">Leaf</tissue>
    </source>
</reference>
<dbReference type="Proteomes" id="UP000712600">
    <property type="component" value="Unassembled WGS sequence"/>
</dbReference>
<dbReference type="AlphaFoldDB" id="A0A8S9QUG8"/>
<sequence length="118" mass="13734">MWRVVQNGREEDSTGERENKEEEDKVKDNIWSTPVKVGKMQTSSSQSNTPDIQISVSKFSVLMDEKEEGEILVEDQKVTDDDMIEDNEEAEILESYLLEDNIIDQRVKEWNKLEIRLG</sequence>
<evidence type="ECO:0000313" key="3">
    <source>
        <dbReference type="Proteomes" id="UP000712600"/>
    </source>
</evidence>